<accession>A0A7M4G377</accession>
<feature type="transmembrane region" description="Helical" evidence="7">
    <location>
        <begin position="36"/>
        <end position="53"/>
    </location>
</feature>
<keyword evidence="9" id="KW-1185">Reference proteome</keyword>
<dbReference type="PANTHER" id="PTHR16024:SF13">
    <property type="entry name" value="XK-RELATED PROTEIN 9"/>
    <property type="match status" value="1"/>
</dbReference>
<dbReference type="AlphaFoldDB" id="A0A7M4G377"/>
<feature type="transmembrane region" description="Helical" evidence="7">
    <location>
        <begin position="225"/>
        <end position="243"/>
    </location>
</feature>
<feature type="transmembrane region" description="Helical" evidence="7">
    <location>
        <begin position="167"/>
        <end position="184"/>
    </location>
</feature>
<dbReference type="Proteomes" id="UP000594220">
    <property type="component" value="Unplaced"/>
</dbReference>
<feature type="transmembrane region" description="Helical" evidence="7">
    <location>
        <begin position="138"/>
        <end position="161"/>
    </location>
</feature>
<evidence type="ECO:0000256" key="2">
    <source>
        <dbReference type="ARBA" id="ARBA00008789"/>
    </source>
</evidence>
<proteinExistence type="inferred from homology"/>
<sequence>MPVLGFFIYVADIISDIFVASNFFCEGKYLWSTLTLVFRLLASTVVQTFISAINKTYADHVFSFSRYYFALKCGFQAAFKQNSCEDKLSGSPTSDIHKQAIDAVTDISMLRVFKIFLETTPQLLLQIYILVEEDKTSLIYFFYKLFTLTSWILSVALTTVLNFKSSLILLTFLWILSFCWILKQHTLFCKSKRMEYLYRITVGIILTFTYFNIKGKKTKVDISVYYTVRVLLTSVILYICLVWKPLVINQIHSKAVSIIIVFTLVLGIIFLVVYYRIFHSTVYGKQDRASGEADGMSGEKAVVSRITNFIMQ</sequence>
<evidence type="ECO:0000256" key="4">
    <source>
        <dbReference type="ARBA" id="ARBA00022692"/>
    </source>
</evidence>
<evidence type="ECO:0000313" key="9">
    <source>
        <dbReference type="Proteomes" id="UP000594220"/>
    </source>
</evidence>
<feature type="transmembrane region" description="Helical" evidence="7">
    <location>
        <begin position="196"/>
        <end position="213"/>
    </location>
</feature>
<evidence type="ECO:0000256" key="3">
    <source>
        <dbReference type="ARBA" id="ARBA00022475"/>
    </source>
</evidence>
<evidence type="ECO:0000256" key="1">
    <source>
        <dbReference type="ARBA" id="ARBA00004651"/>
    </source>
</evidence>
<dbReference type="InterPro" id="IPR018629">
    <property type="entry name" value="XK-rel"/>
</dbReference>
<evidence type="ECO:0000313" key="8">
    <source>
        <dbReference type="Ensembl" id="ENSCPRP00005026428.1"/>
    </source>
</evidence>
<keyword evidence="4 7" id="KW-0812">Transmembrane</keyword>
<dbReference type="InterPro" id="IPR050895">
    <property type="entry name" value="XK-related_scramblase"/>
</dbReference>
<dbReference type="PANTHER" id="PTHR16024">
    <property type="entry name" value="XK-RELATED PROTEIN"/>
    <property type="match status" value="1"/>
</dbReference>
<keyword evidence="5 7" id="KW-1133">Transmembrane helix</keyword>
<dbReference type="GeneTree" id="ENSGT01140000282565"/>
<reference evidence="8" key="2">
    <citation type="submission" date="2025-09" db="UniProtKB">
        <authorList>
            <consortium name="Ensembl"/>
        </authorList>
    </citation>
    <scope>IDENTIFICATION</scope>
</reference>
<evidence type="ECO:0000256" key="7">
    <source>
        <dbReference type="RuleBase" id="RU910716"/>
    </source>
</evidence>
<dbReference type="Pfam" id="PF09815">
    <property type="entry name" value="XK-related"/>
    <property type="match status" value="2"/>
</dbReference>
<protein>
    <recommendedName>
        <fullName evidence="7">XK-related protein</fullName>
    </recommendedName>
</protein>
<name>A0A7M4G377_CROPO</name>
<gene>
    <name evidence="8" type="primary">XKR9</name>
</gene>
<dbReference type="GO" id="GO:0005886">
    <property type="term" value="C:plasma membrane"/>
    <property type="evidence" value="ECO:0007669"/>
    <property type="project" value="UniProtKB-SubCell"/>
</dbReference>
<dbReference type="Ensembl" id="ENSCPRT00005030873.1">
    <property type="protein sequence ID" value="ENSCPRP00005026428.1"/>
    <property type="gene ID" value="ENSCPRG00005018320.1"/>
</dbReference>
<evidence type="ECO:0000256" key="6">
    <source>
        <dbReference type="ARBA" id="ARBA00023136"/>
    </source>
</evidence>
<comment type="similarity">
    <text evidence="2 7">Belongs to the XK family.</text>
</comment>
<keyword evidence="3" id="KW-1003">Cell membrane</keyword>
<organism evidence="8 9">
    <name type="scientific">Crocodylus porosus</name>
    <name type="common">Saltwater crocodile</name>
    <name type="synonym">Estuarine crocodile</name>
    <dbReference type="NCBI Taxonomy" id="8502"/>
    <lineage>
        <taxon>Eukaryota</taxon>
        <taxon>Metazoa</taxon>
        <taxon>Chordata</taxon>
        <taxon>Craniata</taxon>
        <taxon>Vertebrata</taxon>
        <taxon>Euteleostomi</taxon>
        <taxon>Archelosauria</taxon>
        <taxon>Archosauria</taxon>
        <taxon>Crocodylia</taxon>
        <taxon>Longirostres</taxon>
        <taxon>Crocodylidae</taxon>
        <taxon>Crocodylus</taxon>
    </lineage>
</organism>
<evidence type="ECO:0000256" key="5">
    <source>
        <dbReference type="ARBA" id="ARBA00022989"/>
    </source>
</evidence>
<feature type="transmembrane region" description="Helical" evidence="7">
    <location>
        <begin position="255"/>
        <end position="277"/>
    </location>
</feature>
<reference evidence="8" key="1">
    <citation type="submission" date="2025-08" db="UniProtKB">
        <authorList>
            <consortium name="Ensembl"/>
        </authorList>
    </citation>
    <scope>IDENTIFICATION</scope>
</reference>
<dbReference type="OMA" id="CENNAVI"/>
<keyword evidence="6 7" id="KW-0472">Membrane</keyword>
<comment type="subcellular location">
    <subcellularLocation>
        <location evidence="1">Cell membrane</location>
        <topology evidence="1">Multi-pass membrane protein</topology>
    </subcellularLocation>
    <subcellularLocation>
        <location evidence="7">Membrane</location>
        <topology evidence="7">Multi-pass membrane protein</topology>
    </subcellularLocation>
</comment>